<dbReference type="Proteomes" id="UP000593564">
    <property type="component" value="Unassembled WGS sequence"/>
</dbReference>
<evidence type="ECO:0000313" key="2">
    <source>
        <dbReference type="EMBL" id="KAF5931636.1"/>
    </source>
</evidence>
<reference evidence="3" key="1">
    <citation type="journal article" date="2020" name="Nat. Commun.">
        <title>Genome assembly of wild tea tree DASZ reveals pedigree and selection history of tea varieties.</title>
        <authorList>
            <person name="Zhang W."/>
            <person name="Zhang Y."/>
            <person name="Qiu H."/>
            <person name="Guo Y."/>
            <person name="Wan H."/>
            <person name="Zhang X."/>
            <person name="Scossa F."/>
            <person name="Alseekh S."/>
            <person name="Zhang Q."/>
            <person name="Wang P."/>
            <person name="Xu L."/>
            <person name="Schmidt M.H."/>
            <person name="Jia X."/>
            <person name="Li D."/>
            <person name="Zhu A."/>
            <person name="Guo F."/>
            <person name="Chen W."/>
            <person name="Ni D."/>
            <person name="Usadel B."/>
            <person name="Fernie A.R."/>
            <person name="Wen W."/>
        </authorList>
    </citation>
    <scope>NUCLEOTIDE SEQUENCE [LARGE SCALE GENOMIC DNA]</scope>
    <source>
        <strain evidence="3">cv. G240</strain>
    </source>
</reference>
<keyword evidence="3" id="KW-1185">Reference proteome</keyword>
<organism evidence="2 3">
    <name type="scientific">Camellia sinensis</name>
    <name type="common">Tea plant</name>
    <name type="synonym">Thea sinensis</name>
    <dbReference type="NCBI Taxonomy" id="4442"/>
    <lineage>
        <taxon>Eukaryota</taxon>
        <taxon>Viridiplantae</taxon>
        <taxon>Streptophyta</taxon>
        <taxon>Embryophyta</taxon>
        <taxon>Tracheophyta</taxon>
        <taxon>Spermatophyta</taxon>
        <taxon>Magnoliopsida</taxon>
        <taxon>eudicotyledons</taxon>
        <taxon>Gunneridae</taxon>
        <taxon>Pentapetalae</taxon>
        <taxon>asterids</taxon>
        <taxon>Ericales</taxon>
        <taxon>Theaceae</taxon>
        <taxon>Camellia</taxon>
    </lineage>
</organism>
<feature type="region of interest" description="Disordered" evidence="1">
    <location>
        <begin position="43"/>
        <end position="64"/>
    </location>
</feature>
<feature type="compositionally biased region" description="Basic and acidic residues" evidence="1">
    <location>
        <begin position="55"/>
        <end position="64"/>
    </location>
</feature>
<evidence type="ECO:0000256" key="1">
    <source>
        <dbReference type="SAM" id="MobiDB-lite"/>
    </source>
</evidence>
<protein>
    <submittedName>
        <fullName evidence="2">Uncharacterized protein</fullName>
    </submittedName>
</protein>
<dbReference type="EMBL" id="JACBKZ010000014">
    <property type="protein sequence ID" value="KAF5931636.1"/>
    <property type="molecule type" value="Genomic_DNA"/>
</dbReference>
<proteinExistence type="predicted"/>
<comment type="caution">
    <text evidence="2">The sequence shown here is derived from an EMBL/GenBank/DDBJ whole genome shotgun (WGS) entry which is preliminary data.</text>
</comment>
<gene>
    <name evidence="2" type="ORF">HYC85_027807</name>
</gene>
<accession>A0A7J7FXB6</accession>
<evidence type="ECO:0000313" key="3">
    <source>
        <dbReference type="Proteomes" id="UP000593564"/>
    </source>
</evidence>
<sequence>MVFLDQYLQSFGQGHVQGRKGSLALGLESGGLVVASRRTRKRFGRHGPWKGRGNSGDHAHLWSS</sequence>
<reference evidence="2 3" key="2">
    <citation type="submission" date="2020-07" db="EMBL/GenBank/DDBJ databases">
        <title>Genome assembly of wild tea tree DASZ reveals pedigree and selection history of tea varieties.</title>
        <authorList>
            <person name="Zhang W."/>
        </authorList>
    </citation>
    <scope>NUCLEOTIDE SEQUENCE [LARGE SCALE GENOMIC DNA]</scope>
    <source>
        <strain evidence="3">cv. G240</strain>
        <tissue evidence="2">Leaf</tissue>
    </source>
</reference>
<dbReference type="AlphaFoldDB" id="A0A7J7FXB6"/>
<name>A0A7J7FXB6_CAMSI</name>